<evidence type="ECO:0000313" key="2">
    <source>
        <dbReference type="Proteomes" id="UP000095751"/>
    </source>
</evidence>
<sequence length="160" mass="17817">MKKVTFDERVTVLNVTAIEKVIITSLLESNLNQECHEEDDAVAIESELLNELSHLSTLPTFDECREEEVPAAIHLPCTFEPTASSNFPNHSKAISSSSSMYLSRWMESNNELNDEPPVQPLRQSIEPVSTIIKSALSIVEQPQDALPPRNKCTTIRARAA</sequence>
<dbReference type="AlphaFoldDB" id="A0A1E7FJF8"/>
<evidence type="ECO:0000313" key="1">
    <source>
        <dbReference type="EMBL" id="OEU18165.1"/>
    </source>
</evidence>
<proteinExistence type="predicted"/>
<reference evidence="1 2" key="1">
    <citation type="submission" date="2016-09" db="EMBL/GenBank/DDBJ databases">
        <title>Extensive genetic diversity and differential bi-allelic expression allows diatom success in the polar Southern Ocean.</title>
        <authorList>
            <consortium name="DOE Joint Genome Institute"/>
            <person name="Mock T."/>
            <person name="Otillar R.P."/>
            <person name="Strauss J."/>
            <person name="Dupont C."/>
            <person name="Frickenhaus S."/>
            <person name="Maumus F."/>
            <person name="Mcmullan M."/>
            <person name="Sanges R."/>
            <person name="Schmutz J."/>
            <person name="Toseland A."/>
            <person name="Valas R."/>
            <person name="Veluchamy A."/>
            <person name="Ward B.J."/>
            <person name="Allen A."/>
            <person name="Barry K."/>
            <person name="Falciatore A."/>
            <person name="Ferrante M."/>
            <person name="Fortunato A.E."/>
            <person name="Gloeckner G."/>
            <person name="Gruber A."/>
            <person name="Hipkin R."/>
            <person name="Janech M."/>
            <person name="Kroth P."/>
            <person name="Leese F."/>
            <person name="Lindquist E."/>
            <person name="Lyon B.R."/>
            <person name="Martin J."/>
            <person name="Mayer C."/>
            <person name="Parker M."/>
            <person name="Quesneville H."/>
            <person name="Raymond J."/>
            <person name="Uhlig C."/>
            <person name="Valentin K.U."/>
            <person name="Worden A.Z."/>
            <person name="Armbrust E.V."/>
            <person name="Bowler C."/>
            <person name="Green B."/>
            <person name="Moulton V."/>
            <person name="Van Oosterhout C."/>
            <person name="Grigoriev I."/>
        </authorList>
    </citation>
    <scope>NUCLEOTIDE SEQUENCE [LARGE SCALE GENOMIC DNA]</scope>
    <source>
        <strain evidence="1 2">CCMP1102</strain>
    </source>
</reference>
<protein>
    <submittedName>
        <fullName evidence="1">Uncharacterized protein</fullName>
    </submittedName>
</protein>
<dbReference type="Proteomes" id="UP000095751">
    <property type="component" value="Unassembled WGS sequence"/>
</dbReference>
<gene>
    <name evidence="1" type="ORF">FRACYDRAFT_238597</name>
</gene>
<dbReference type="EMBL" id="KV784357">
    <property type="protein sequence ID" value="OEU18165.1"/>
    <property type="molecule type" value="Genomic_DNA"/>
</dbReference>
<organism evidence="1 2">
    <name type="scientific">Fragilariopsis cylindrus CCMP1102</name>
    <dbReference type="NCBI Taxonomy" id="635003"/>
    <lineage>
        <taxon>Eukaryota</taxon>
        <taxon>Sar</taxon>
        <taxon>Stramenopiles</taxon>
        <taxon>Ochrophyta</taxon>
        <taxon>Bacillariophyta</taxon>
        <taxon>Bacillariophyceae</taxon>
        <taxon>Bacillariophycidae</taxon>
        <taxon>Bacillariales</taxon>
        <taxon>Bacillariaceae</taxon>
        <taxon>Fragilariopsis</taxon>
    </lineage>
</organism>
<keyword evidence="2" id="KW-1185">Reference proteome</keyword>
<accession>A0A1E7FJF8</accession>
<dbReference type="InParanoid" id="A0A1E7FJF8"/>
<dbReference type="KEGG" id="fcy:FRACYDRAFT_238597"/>
<name>A0A1E7FJF8_9STRA</name>